<protein>
    <submittedName>
        <fullName evidence="1">Uncharacterized protein</fullName>
    </submittedName>
</protein>
<proteinExistence type="predicted"/>
<evidence type="ECO:0000313" key="1">
    <source>
        <dbReference type="EMBL" id="DAF44616.1"/>
    </source>
</evidence>
<organism evidence="1">
    <name type="scientific">Podoviridae sp. ct8Lf7</name>
    <dbReference type="NCBI Taxonomy" id="2827723"/>
    <lineage>
        <taxon>Viruses</taxon>
        <taxon>Duplodnaviria</taxon>
        <taxon>Heunggongvirae</taxon>
        <taxon>Uroviricota</taxon>
        <taxon>Caudoviricetes</taxon>
    </lineage>
</organism>
<dbReference type="EMBL" id="BK032511">
    <property type="protein sequence ID" value="DAF44616.1"/>
    <property type="molecule type" value="Genomic_DNA"/>
</dbReference>
<accession>A0A8S5S142</accession>
<reference evidence="1" key="1">
    <citation type="journal article" date="2021" name="Proc. Natl. Acad. Sci. U.S.A.">
        <title>A Catalog of Tens of Thousands of Viruses from Human Metagenomes Reveals Hidden Associations with Chronic Diseases.</title>
        <authorList>
            <person name="Tisza M.J."/>
            <person name="Buck C.B."/>
        </authorList>
    </citation>
    <scope>NUCLEOTIDE SEQUENCE</scope>
    <source>
        <strain evidence="1">Ct8Lf7</strain>
    </source>
</reference>
<sequence length="59" mass="6872">MSPTSYRNRLIGNKRGNCTPPLLIFQYHFIIEDFIIPYNVFDSLSIAFSFLSIHSFICL</sequence>
<name>A0A8S5S142_9CAUD</name>